<keyword evidence="5" id="KW-1185">Reference proteome</keyword>
<dbReference type="PROSITE" id="PS51257">
    <property type="entry name" value="PROKAR_LIPOPROTEIN"/>
    <property type="match status" value="1"/>
</dbReference>
<name>A0A918M3E0_9ACTN</name>
<organism evidence="4 5">
    <name type="scientific">Streptomyces lavendofoliae</name>
    <dbReference type="NCBI Taxonomy" id="67314"/>
    <lineage>
        <taxon>Bacteria</taxon>
        <taxon>Bacillati</taxon>
        <taxon>Actinomycetota</taxon>
        <taxon>Actinomycetes</taxon>
        <taxon>Kitasatosporales</taxon>
        <taxon>Streptomycetaceae</taxon>
        <taxon>Streptomyces</taxon>
    </lineage>
</organism>
<evidence type="ECO:0000256" key="2">
    <source>
        <dbReference type="ARBA" id="ARBA00023157"/>
    </source>
</evidence>
<dbReference type="RefSeq" id="WP_189549519.1">
    <property type="nucleotide sequence ID" value="NZ_BMTP01000002.1"/>
</dbReference>
<gene>
    <name evidence="4" type="ORF">GCM10010274_10730</name>
</gene>
<dbReference type="SUPFAM" id="SSF49498">
    <property type="entry name" value="alpha-Amylase inhibitor tendamistat"/>
    <property type="match status" value="1"/>
</dbReference>
<keyword evidence="1" id="KW-0022">Alpha-amylase inhibitor</keyword>
<dbReference type="InterPro" id="IPR000833">
    <property type="entry name" value="A-amylase_inhib"/>
</dbReference>
<keyword evidence="3" id="KW-0732">Signal</keyword>
<evidence type="ECO:0000256" key="1">
    <source>
        <dbReference type="ARBA" id="ARBA00022579"/>
    </source>
</evidence>
<feature type="signal peptide" evidence="3">
    <location>
        <begin position="1"/>
        <end position="21"/>
    </location>
</feature>
<evidence type="ECO:0000313" key="4">
    <source>
        <dbReference type="EMBL" id="GGU25939.1"/>
    </source>
</evidence>
<reference evidence="4" key="1">
    <citation type="journal article" date="2014" name="Int. J. Syst. Evol. Microbiol.">
        <title>Complete genome sequence of Corynebacterium casei LMG S-19264T (=DSM 44701T), isolated from a smear-ripened cheese.</title>
        <authorList>
            <consortium name="US DOE Joint Genome Institute (JGI-PGF)"/>
            <person name="Walter F."/>
            <person name="Albersmeier A."/>
            <person name="Kalinowski J."/>
            <person name="Ruckert C."/>
        </authorList>
    </citation>
    <scope>NUCLEOTIDE SEQUENCE</scope>
    <source>
        <strain evidence="4">JCM 4391</strain>
    </source>
</reference>
<dbReference type="SMART" id="SM00783">
    <property type="entry name" value="A_amylase_inhib"/>
    <property type="match status" value="1"/>
</dbReference>
<evidence type="ECO:0000313" key="5">
    <source>
        <dbReference type="Proteomes" id="UP000636661"/>
    </source>
</evidence>
<dbReference type="Pfam" id="PF01356">
    <property type="entry name" value="A_amylase_inhib"/>
    <property type="match status" value="1"/>
</dbReference>
<reference evidence="4" key="2">
    <citation type="submission" date="2020-09" db="EMBL/GenBank/DDBJ databases">
        <authorList>
            <person name="Sun Q."/>
            <person name="Ohkuma M."/>
        </authorList>
    </citation>
    <scope>NUCLEOTIDE SEQUENCE</scope>
    <source>
        <strain evidence="4">JCM 4391</strain>
    </source>
</reference>
<comment type="caution">
    <text evidence="4">The sequence shown here is derived from an EMBL/GenBank/DDBJ whole genome shotgun (WGS) entry which is preliminary data.</text>
</comment>
<dbReference type="Proteomes" id="UP000636661">
    <property type="component" value="Unassembled WGS sequence"/>
</dbReference>
<dbReference type="AlphaFoldDB" id="A0A918M3E0"/>
<protein>
    <recommendedName>
        <fullName evidence="6">Alpha-amylase inhibitor</fullName>
    </recommendedName>
</protein>
<proteinExistence type="predicted"/>
<accession>A0A918M3E0</accession>
<evidence type="ECO:0000256" key="3">
    <source>
        <dbReference type="SAM" id="SignalP"/>
    </source>
</evidence>
<keyword evidence="2" id="KW-1015">Disulfide bond</keyword>
<dbReference type="InterPro" id="IPR036379">
    <property type="entry name" value="A-amylase_inhib_sf"/>
</dbReference>
<dbReference type="GO" id="GO:0015066">
    <property type="term" value="F:alpha-amylase inhibitor activity"/>
    <property type="evidence" value="ECO:0007669"/>
    <property type="project" value="UniProtKB-KW"/>
</dbReference>
<dbReference type="EMBL" id="BMTP01000002">
    <property type="protein sequence ID" value="GGU25939.1"/>
    <property type="molecule type" value="Genomic_DNA"/>
</dbReference>
<feature type="chain" id="PRO_5039085580" description="Alpha-amylase inhibitor" evidence="3">
    <location>
        <begin position="22"/>
        <end position="108"/>
    </location>
</feature>
<evidence type="ECO:0008006" key="6">
    <source>
        <dbReference type="Google" id="ProtNLM"/>
    </source>
</evidence>
<sequence>MKPIKRSINRVVIAASATALACFTQVIAVGSVAVAAEAAPSCVQLSTSWRYTFVTNGCTSAQRVTVEYRDGTTVPCRDAEPGATVTFPGYGTGDNEVLGAALCSTVSP</sequence>
<dbReference type="Gene3D" id="2.60.40.20">
    <property type="entry name" value="Alpha-amylase inhibitor"/>
    <property type="match status" value="1"/>
</dbReference>